<dbReference type="EMBL" id="JARWAO010000003">
    <property type="protein sequence ID" value="MDR5895935.1"/>
    <property type="molecule type" value="Genomic_DNA"/>
</dbReference>
<name>A0ABU1GV61_9GAMM</name>
<evidence type="ECO:0000313" key="2">
    <source>
        <dbReference type="EMBL" id="MDR5895935.1"/>
    </source>
</evidence>
<dbReference type="Proteomes" id="UP001269375">
    <property type="component" value="Unassembled WGS sequence"/>
</dbReference>
<evidence type="ECO:0000256" key="1">
    <source>
        <dbReference type="SAM" id="Phobius"/>
    </source>
</evidence>
<dbReference type="RefSeq" id="WP_251589858.1">
    <property type="nucleotide sequence ID" value="NZ_JAMLJI010000001.1"/>
</dbReference>
<proteinExistence type="predicted"/>
<gene>
    <name evidence="2" type="ORF">QC825_07625</name>
</gene>
<sequence length="123" mass="14151">MAIYLLTFIVCLTISSFMVVALVLTRRTSRYRTDPEQLLSLIDSALACTLSENEWNAVIGYPIRHDPYLESLRRRCQAIMDNHGQPWLVERNGRLFSTQGMSELEAIRVHLNARLTLRRSNAT</sequence>
<keyword evidence="1" id="KW-1133">Transmembrane helix</keyword>
<keyword evidence="1" id="KW-0472">Membrane</keyword>
<accession>A0ABU1GV61</accession>
<reference evidence="2 3" key="1">
    <citation type="submission" date="2023-04" db="EMBL/GenBank/DDBJ databases">
        <title>A long-awaited taxogenomic arrangement of the family Halomonadaceae.</title>
        <authorList>
            <person name="De La Haba R."/>
            <person name="Chuvochina M."/>
            <person name="Wittouck S."/>
            <person name="Arahal D.R."/>
            <person name="Sanchez-Porro C."/>
            <person name="Hugenholtz P."/>
            <person name="Ventosa A."/>
        </authorList>
    </citation>
    <scope>NUCLEOTIDE SEQUENCE [LARGE SCALE GENOMIC DNA]</scope>
    <source>
        <strain evidence="2 3">DSM 22428</strain>
    </source>
</reference>
<comment type="caution">
    <text evidence="2">The sequence shown here is derived from an EMBL/GenBank/DDBJ whole genome shotgun (WGS) entry which is preliminary data.</text>
</comment>
<keyword evidence="3" id="KW-1185">Reference proteome</keyword>
<organism evidence="2 3">
    <name type="scientific">Larsenimonas suaedae</name>
    <dbReference type="NCBI Taxonomy" id="1851019"/>
    <lineage>
        <taxon>Bacteria</taxon>
        <taxon>Pseudomonadati</taxon>
        <taxon>Pseudomonadota</taxon>
        <taxon>Gammaproteobacteria</taxon>
        <taxon>Oceanospirillales</taxon>
        <taxon>Halomonadaceae</taxon>
        <taxon>Larsenimonas</taxon>
    </lineage>
</organism>
<keyword evidence="1" id="KW-0812">Transmembrane</keyword>
<evidence type="ECO:0000313" key="3">
    <source>
        <dbReference type="Proteomes" id="UP001269375"/>
    </source>
</evidence>
<protein>
    <submittedName>
        <fullName evidence="2">Uncharacterized protein</fullName>
    </submittedName>
</protein>
<feature type="transmembrane region" description="Helical" evidence="1">
    <location>
        <begin position="6"/>
        <end position="24"/>
    </location>
</feature>